<accession>A0A479ZYL7</accession>
<evidence type="ECO:0000313" key="3">
    <source>
        <dbReference type="Proteomes" id="UP000300142"/>
    </source>
</evidence>
<proteinExistence type="predicted"/>
<name>A0A479ZYL7_9CYAN</name>
<gene>
    <name evidence="2" type="ORF">SR1949_13130</name>
</gene>
<dbReference type="RefSeq" id="WP_137666793.1">
    <property type="nucleotide sequence ID" value="NZ_BJCE01000030.1"/>
</dbReference>
<evidence type="ECO:0000313" key="2">
    <source>
        <dbReference type="EMBL" id="GCL36211.1"/>
    </source>
</evidence>
<dbReference type="EMBL" id="BJCE01000030">
    <property type="protein sequence ID" value="GCL36211.1"/>
    <property type="molecule type" value="Genomic_DNA"/>
</dbReference>
<comment type="caution">
    <text evidence="2">The sequence shown here is derived from an EMBL/GenBank/DDBJ whole genome shotgun (WGS) entry which is preliminary data.</text>
</comment>
<feature type="compositionally biased region" description="Low complexity" evidence="1">
    <location>
        <begin position="627"/>
        <end position="644"/>
    </location>
</feature>
<dbReference type="AlphaFoldDB" id="A0A479ZYL7"/>
<evidence type="ECO:0000256" key="1">
    <source>
        <dbReference type="SAM" id="MobiDB-lite"/>
    </source>
</evidence>
<dbReference type="Proteomes" id="UP000300142">
    <property type="component" value="Unassembled WGS sequence"/>
</dbReference>
<feature type="region of interest" description="Disordered" evidence="1">
    <location>
        <begin position="627"/>
        <end position="656"/>
    </location>
</feature>
<organism evidence="2 3">
    <name type="scientific">Sphaerospermopsis reniformis</name>
    <dbReference type="NCBI Taxonomy" id="531300"/>
    <lineage>
        <taxon>Bacteria</taxon>
        <taxon>Bacillati</taxon>
        <taxon>Cyanobacteriota</taxon>
        <taxon>Cyanophyceae</taxon>
        <taxon>Nostocales</taxon>
        <taxon>Aphanizomenonaceae</taxon>
        <taxon>Sphaerospermopsis</taxon>
    </lineage>
</organism>
<reference evidence="3" key="1">
    <citation type="submission" date="2019-02" db="EMBL/GenBank/DDBJ databases">
        <title>Draft genome sequence of Sphaerospermopsis reniformis NIES-1949.</title>
        <authorList>
            <person name="Yamaguchi H."/>
            <person name="Suzuki S."/>
            <person name="Kawachi M."/>
        </authorList>
    </citation>
    <scope>NUCLEOTIDE SEQUENCE [LARGE SCALE GENOMIC DNA]</scope>
    <source>
        <strain evidence="3">NIES-1949</strain>
    </source>
</reference>
<sequence>MSSPNIEIHEFSTGIHIQKRDNGWVSLGFTGQYMNATINPIPQVVERAIANQEFALTEGASSEKPAIIGRVVGSGDDAWCVIAVVTRGEDEVGRSAAFYRYFLCQGDNSYLRFILAWWEQNQKPRFNPLDVKDSPHLFTVTTVTGEIPTPHPTKEDESLPFAQQKPIVLPVERQIDLYTLNSLAIRKSNSYNNGLPVSWAFNVEALVKPERFQIIQPASQKAYDGLTRAIANASQIVSAVNFDEAALKAGIRSLMNSSQVKPEAVGEIVKAVENEQVTDEYWENLFNGQGADKAIKQKIYSPQMVRLMTIRAMVLPETLLQFLAWLNIQPGKKPDENQMMSLELQKAIRKSFPKELLSAGIKYLLPKLLDEKISVDSLTWLLAMEGSAWVYAQKEFFNDIKYDLQLIHDHCSNSNNLYPNSVLKNQIKTQNDSWHNNLKCEKKIWETLIHNWKGIQQRLYIIEGYQPLAELFENFKEYDLAAYFYQIQEGEVKKDLFDLVTDSPYRRRSSSVVFGLSLVRKKNLIDHAFDFIIFIVEYDMKLGLVVPLSLVILVSGWFIGTKTWQSYTSATDIEKSLCSKTFNDPQENKDCQVILRNNDELTGSGIYPFNEIKTLILAIVNDVVEENSQQESNQENSNTTNNLTKKTKNNNKQIVTQGQVSNKLEQILNKSISKEENKLQYADLSPDKESTDLATQQQWVRAIYIYQINNKIPYQKIAVNNGEDDCGRFYVLCLFRNNSDTERINIDELKNSDLYKKLKEDIERKPKLKENQN</sequence>
<protein>
    <submittedName>
        <fullName evidence="2">Uncharacterized protein</fullName>
    </submittedName>
</protein>
<keyword evidence="3" id="KW-1185">Reference proteome</keyword>